<dbReference type="PANTHER" id="PTHR30093:SF2">
    <property type="entry name" value="TYPE II SECRETION SYSTEM PROTEIN H"/>
    <property type="match status" value="1"/>
</dbReference>
<dbReference type="Proteomes" id="UP000321353">
    <property type="component" value="Chromosome"/>
</dbReference>
<feature type="domain" description="DUF1559" evidence="1">
    <location>
        <begin position="35"/>
        <end position="372"/>
    </location>
</feature>
<evidence type="ECO:0000313" key="2">
    <source>
        <dbReference type="EMBL" id="QEF99417.1"/>
    </source>
</evidence>
<dbReference type="KEGG" id="smam:Mal15_34810"/>
<sequence>MSRPRTLRRGFTLVELLVVIAIIGILVGLLLPAVQAAREAARRMSCSNNFKQIGLAIHNYHSAFKQIPNTMTGTAKTWTGANTTYNSNRLYLSYLVSILPQMEQQGLWDEISNTSRESAATGGIMPSQVTNGEWPPMGPCPWVTQYPPWATEVPTYRCPSDPSLHISIGKANYAASLGDSFDYAWWGGKNENGFWNNGSGSGDQFDETWMATRAQAANRGFFWPRLETRFRDTLDGLSNTIAAGEICTSRGTREVKSDYVRRITSMTPTNSHFATPLNCKEGAHIDPDRPAFYAPGATISSGINNGRGGRWGDGRPAYTAFQTILPPNSASCARSNSDNTYSIYTAGSHHSGGAHVLMGDGAVIFMTDSVDTGDLTQDTVVRDGGMNLGGAQSPYGLWGALGTRATGETIEEQLNQ</sequence>
<name>A0A5B9MKE2_9BACT</name>
<dbReference type="Gene3D" id="3.30.700.10">
    <property type="entry name" value="Glycoprotein, Type 4 Pilin"/>
    <property type="match status" value="1"/>
</dbReference>
<gene>
    <name evidence="2" type="ORF">Mal15_34810</name>
</gene>
<organism evidence="2 3">
    <name type="scientific">Stieleria maiorica</name>
    <dbReference type="NCBI Taxonomy" id="2795974"/>
    <lineage>
        <taxon>Bacteria</taxon>
        <taxon>Pseudomonadati</taxon>
        <taxon>Planctomycetota</taxon>
        <taxon>Planctomycetia</taxon>
        <taxon>Pirellulales</taxon>
        <taxon>Pirellulaceae</taxon>
        <taxon>Stieleria</taxon>
    </lineage>
</organism>
<dbReference type="EMBL" id="CP036264">
    <property type="protein sequence ID" value="QEF99417.1"/>
    <property type="molecule type" value="Genomic_DNA"/>
</dbReference>
<dbReference type="NCBIfam" id="TIGR04294">
    <property type="entry name" value="pre_pil_HX9DG"/>
    <property type="match status" value="1"/>
</dbReference>
<dbReference type="Pfam" id="PF07596">
    <property type="entry name" value="SBP_bac_10"/>
    <property type="match status" value="1"/>
</dbReference>
<evidence type="ECO:0000313" key="3">
    <source>
        <dbReference type="Proteomes" id="UP000321353"/>
    </source>
</evidence>
<dbReference type="InterPro" id="IPR011453">
    <property type="entry name" value="DUF1559"/>
</dbReference>
<keyword evidence="3" id="KW-1185">Reference proteome</keyword>
<dbReference type="InterPro" id="IPR012902">
    <property type="entry name" value="N_methyl_site"/>
</dbReference>
<protein>
    <recommendedName>
        <fullName evidence="1">DUF1559 domain-containing protein</fullName>
    </recommendedName>
</protein>
<dbReference type="RefSeq" id="WP_147868813.1">
    <property type="nucleotide sequence ID" value="NZ_CP036264.1"/>
</dbReference>
<dbReference type="PROSITE" id="PS00409">
    <property type="entry name" value="PROKAR_NTER_METHYL"/>
    <property type="match status" value="1"/>
</dbReference>
<evidence type="ECO:0000259" key="1">
    <source>
        <dbReference type="Pfam" id="PF07596"/>
    </source>
</evidence>
<dbReference type="Pfam" id="PF07963">
    <property type="entry name" value="N_methyl"/>
    <property type="match status" value="1"/>
</dbReference>
<dbReference type="SUPFAM" id="SSF54523">
    <property type="entry name" value="Pili subunits"/>
    <property type="match status" value="1"/>
</dbReference>
<accession>A0A5B9MKE2</accession>
<dbReference type="PANTHER" id="PTHR30093">
    <property type="entry name" value="GENERAL SECRETION PATHWAY PROTEIN G"/>
    <property type="match status" value="1"/>
</dbReference>
<dbReference type="InterPro" id="IPR027558">
    <property type="entry name" value="Pre_pil_HX9DG_C"/>
</dbReference>
<proteinExistence type="predicted"/>
<dbReference type="InterPro" id="IPR045584">
    <property type="entry name" value="Pilin-like"/>
</dbReference>
<dbReference type="AlphaFoldDB" id="A0A5B9MKE2"/>
<reference evidence="2 3" key="1">
    <citation type="submission" date="2019-02" db="EMBL/GenBank/DDBJ databases">
        <title>Planctomycetal bacteria perform biofilm scaping via a novel small molecule.</title>
        <authorList>
            <person name="Jeske O."/>
            <person name="Boedeker C."/>
            <person name="Wiegand S."/>
            <person name="Breitling P."/>
            <person name="Kallscheuer N."/>
            <person name="Jogler M."/>
            <person name="Rohde M."/>
            <person name="Petersen J."/>
            <person name="Medema M.H."/>
            <person name="Surup F."/>
            <person name="Jogler C."/>
        </authorList>
    </citation>
    <scope>NUCLEOTIDE SEQUENCE [LARGE SCALE GENOMIC DNA]</scope>
    <source>
        <strain evidence="2 3">Mal15</strain>
    </source>
</reference>
<dbReference type="NCBIfam" id="TIGR02532">
    <property type="entry name" value="IV_pilin_GFxxxE"/>
    <property type="match status" value="1"/>
</dbReference>